<keyword evidence="16" id="KW-1185">Reference proteome</keyword>
<dbReference type="SUPFAM" id="SSF81585">
    <property type="entry name" value="PsbU/PolX domain-like"/>
    <property type="match status" value="1"/>
</dbReference>
<dbReference type="EC" id="2.7.7.7" evidence="2"/>
<evidence type="ECO:0000256" key="10">
    <source>
        <dbReference type="ARBA" id="ARBA00023239"/>
    </source>
</evidence>
<dbReference type="GO" id="GO:0003677">
    <property type="term" value="F:DNA binding"/>
    <property type="evidence" value="ECO:0007669"/>
    <property type="project" value="UniProtKB-KW"/>
</dbReference>
<dbReference type="GO" id="GO:0006303">
    <property type="term" value="P:double-strand break repair via nonhomologous end joining"/>
    <property type="evidence" value="ECO:0007669"/>
    <property type="project" value="TreeGrafter"/>
</dbReference>
<dbReference type="STRING" id="599839.J4IB59"/>
<keyword evidence="7" id="KW-0808">Transferase</keyword>
<evidence type="ECO:0000256" key="2">
    <source>
        <dbReference type="ARBA" id="ARBA00012417"/>
    </source>
</evidence>
<keyword evidence="9" id="KW-0234">DNA repair</keyword>
<dbReference type="PRINTS" id="PR00869">
    <property type="entry name" value="DNAPOLX"/>
</dbReference>
<feature type="compositionally biased region" description="Basic and acidic residues" evidence="13">
    <location>
        <begin position="356"/>
        <end position="366"/>
    </location>
</feature>
<feature type="compositionally biased region" description="Polar residues" evidence="13">
    <location>
        <begin position="418"/>
        <end position="428"/>
    </location>
</feature>
<feature type="compositionally biased region" description="Polar residues" evidence="13">
    <location>
        <begin position="134"/>
        <end position="146"/>
    </location>
</feature>
<accession>J4IB59</accession>
<dbReference type="AlphaFoldDB" id="J4IB59"/>
<evidence type="ECO:0000256" key="8">
    <source>
        <dbReference type="ARBA" id="ARBA00023125"/>
    </source>
</evidence>
<feature type="domain" description="BRCT" evidence="14">
    <location>
        <begin position="213"/>
        <end position="298"/>
    </location>
</feature>
<feature type="compositionally biased region" description="Basic and acidic residues" evidence="13">
    <location>
        <begin position="432"/>
        <end position="455"/>
    </location>
</feature>
<dbReference type="InterPro" id="IPR002054">
    <property type="entry name" value="DNA-dir_DNA_pol_X"/>
</dbReference>
<dbReference type="SMART" id="SM00483">
    <property type="entry name" value="POLXc"/>
    <property type="match status" value="1"/>
</dbReference>
<gene>
    <name evidence="15" type="ORF">FIBRA_06250</name>
</gene>
<keyword evidence="10" id="KW-0456">Lyase</keyword>
<evidence type="ECO:0000256" key="11">
    <source>
        <dbReference type="ARBA" id="ARBA00049244"/>
    </source>
</evidence>
<keyword evidence="7" id="KW-0239">DNA-directed DNA polymerase</keyword>
<dbReference type="PANTHER" id="PTHR11276:SF28">
    <property type="entry name" value="DNA POLYMERASE LAMBDA"/>
    <property type="match status" value="1"/>
</dbReference>
<dbReference type="PROSITE" id="PS50172">
    <property type="entry name" value="BRCT"/>
    <property type="match status" value="1"/>
</dbReference>
<dbReference type="InterPro" id="IPR036420">
    <property type="entry name" value="BRCT_dom_sf"/>
</dbReference>
<dbReference type="Pfam" id="PF14716">
    <property type="entry name" value="HHH_8"/>
    <property type="match status" value="1"/>
</dbReference>
<dbReference type="Gene3D" id="1.10.150.20">
    <property type="entry name" value="5' to 3' exonuclease, C-terminal subdomain"/>
    <property type="match status" value="1"/>
</dbReference>
<evidence type="ECO:0000259" key="14">
    <source>
        <dbReference type="PROSITE" id="PS50172"/>
    </source>
</evidence>
<feature type="region of interest" description="Disordered" evidence="13">
    <location>
        <begin position="304"/>
        <end position="331"/>
    </location>
</feature>
<dbReference type="GeneID" id="24099002"/>
<dbReference type="InterPro" id="IPR018944">
    <property type="entry name" value="DNA_pol_lambd_fingers_domain"/>
</dbReference>
<evidence type="ECO:0000313" key="15">
    <source>
        <dbReference type="EMBL" id="CCM04091.1"/>
    </source>
</evidence>
<dbReference type="Gene3D" id="1.10.150.110">
    <property type="entry name" value="DNA polymerase beta, N-terminal domain-like"/>
    <property type="match status" value="1"/>
</dbReference>
<dbReference type="GO" id="GO:0003887">
    <property type="term" value="F:DNA-directed DNA polymerase activity"/>
    <property type="evidence" value="ECO:0007669"/>
    <property type="project" value="UniProtKB-KW"/>
</dbReference>
<feature type="region of interest" description="Disordered" evidence="13">
    <location>
        <begin position="418"/>
        <end position="455"/>
    </location>
</feature>
<dbReference type="PANTHER" id="PTHR11276">
    <property type="entry name" value="DNA POLYMERASE TYPE-X FAMILY MEMBER"/>
    <property type="match status" value="1"/>
</dbReference>
<sequence>MEYTHPVSEQNPVDVDARLLGRSYRPGGPEVPSSVQGRSNQGGDNFHLATGNIGAPGKMVANEPKERKHLEATLHEKGRLASHIVTSPTIMEKNDSLPNLGMKILSHARNASSSRRGKVIKLTGEDTTRARVLDTSSITTPASTADSKTRFSRSSIRDNKSASARAAGQGKAEPSLLKPEKSKKKVKELITPLEYAKLLQAKLAEREAQGKRSTKPYLRGKKIFYCGGDMQYASSETRGRMDYIIRHGGTLVPVFDPAEVTHIVTDAHEKSLLRVLGLRKLGDIPEHIPTVKWSWVLSGFGRRNGVRPRQPKSADRSDEKGTTVWQDDESEDEVMDYELMHASFKERLDAGPSLWRKTDRGKHKENPLNLDHPTNRGNPSGSRGLGAAVNGDATSKLSRISEFTSDKLISRDSVVYADNTSLPSTPQIPRSPLDEKAKPNRQERSLGHVDGGEDVDSRICSDPLAEFYAQARAERYAELHDHSVDSDSDGEDSIQKAPPRASHKGEQKRGFLCDAKGAPERIQCINQDVIDKLEELMEIHKAKPSEEDHWRVFSYGKAIRALRSHPTRIRSFEEARTVRGVGDKTARKIMEILETGDLRRIAYERTDDVGAISILQGIYGVGRNIAHKWYANGCRTLDDVQARIGGITLTSAQETGLKYYDDINSRMPRNEAAEIFTMIKAVAALDIDPKLFIEIMGSYRRGKADCGDIDILITRPTDDGKTHHGNSVPACLHYLLTSLPQEYYDAFYGSCVDKALLQKIYVFRTHSMILK</sequence>
<name>J4IB59_9APHY</name>
<dbReference type="HOGENOM" id="CLU_008698_2_1_1"/>
<evidence type="ECO:0000256" key="9">
    <source>
        <dbReference type="ARBA" id="ARBA00023204"/>
    </source>
</evidence>
<feature type="compositionally biased region" description="Basic and acidic residues" evidence="13">
    <location>
        <begin position="312"/>
        <end position="321"/>
    </location>
</feature>
<dbReference type="InterPro" id="IPR028207">
    <property type="entry name" value="DNA_pol_B_palm_palm"/>
</dbReference>
<dbReference type="EMBL" id="HE797141">
    <property type="protein sequence ID" value="CCM04091.1"/>
    <property type="molecule type" value="Genomic_DNA"/>
</dbReference>
<feature type="region of interest" description="Disordered" evidence="13">
    <location>
        <begin position="481"/>
        <end position="508"/>
    </location>
</feature>
<evidence type="ECO:0000256" key="5">
    <source>
        <dbReference type="ARBA" id="ARBA00022705"/>
    </source>
</evidence>
<comment type="catalytic activity">
    <reaction evidence="11">
        <text>DNA(n) + a 2'-deoxyribonucleoside 5'-triphosphate = DNA(n+1) + diphosphate</text>
        <dbReference type="Rhea" id="RHEA:22508"/>
        <dbReference type="Rhea" id="RHEA-COMP:17339"/>
        <dbReference type="Rhea" id="RHEA-COMP:17340"/>
        <dbReference type="ChEBI" id="CHEBI:33019"/>
        <dbReference type="ChEBI" id="CHEBI:61560"/>
        <dbReference type="ChEBI" id="CHEBI:173112"/>
        <dbReference type="EC" id="2.7.7.7"/>
    </reaction>
</comment>
<evidence type="ECO:0000256" key="7">
    <source>
        <dbReference type="ARBA" id="ARBA00022932"/>
    </source>
</evidence>
<reference evidence="15 16" key="1">
    <citation type="journal article" date="2012" name="Appl. Environ. Microbiol.">
        <title>Short-read sequencing for genomic analysis of the brown rot fungus Fibroporia radiculosa.</title>
        <authorList>
            <person name="Tang J.D."/>
            <person name="Perkins A.D."/>
            <person name="Sonstegard T.S."/>
            <person name="Schroeder S.G."/>
            <person name="Burgess S.C."/>
            <person name="Diehl S.V."/>
        </authorList>
    </citation>
    <scope>NUCLEOTIDE SEQUENCE [LARGE SCALE GENOMIC DNA]</scope>
    <source>
        <strain evidence="15 16">TFFH 294</strain>
    </source>
</reference>
<proteinExistence type="predicted"/>
<evidence type="ECO:0000256" key="12">
    <source>
        <dbReference type="PIRSR" id="PIRSR622312-50"/>
    </source>
</evidence>
<organism evidence="15 16">
    <name type="scientific">Fibroporia radiculosa</name>
    <dbReference type="NCBI Taxonomy" id="599839"/>
    <lineage>
        <taxon>Eukaryota</taxon>
        <taxon>Fungi</taxon>
        <taxon>Dikarya</taxon>
        <taxon>Basidiomycota</taxon>
        <taxon>Agaricomycotina</taxon>
        <taxon>Agaricomycetes</taxon>
        <taxon>Polyporales</taxon>
        <taxon>Fibroporiaceae</taxon>
        <taxon>Fibroporia</taxon>
    </lineage>
</organism>
<dbReference type="SUPFAM" id="SSF81301">
    <property type="entry name" value="Nucleotidyltransferase"/>
    <property type="match status" value="1"/>
</dbReference>
<dbReference type="InterPro" id="IPR019843">
    <property type="entry name" value="DNA_pol-X_BS"/>
</dbReference>
<dbReference type="InterPro" id="IPR022312">
    <property type="entry name" value="DNA_pol_X"/>
</dbReference>
<dbReference type="InterPro" id="IPR002008">
    <property type="entry name" value="DNA_pol_X_beta-like"/>
</dbReference>
<evidence type="ECO:0000256" key="3">
    <source>
        <dbReference type="ARBA" id="ARBA00016513"/>
    </source>
</evidence>
<evidence type="ECO:0000313" key="16">
    <source>
        <dbReference type="Proteomes" id="UP000006352"/>
    </source>
</evidence>
<dbReference type="CDD" id="cd00141">
    <property type="entry name" value="NT_POLXc"/>
    <property type="match status" value="1"/>
</dbReference>
<dbReference type="RefSeq" id="XP_012183374.1">
    <property type="nucleotide sequence ID" value="XM_012327984.1"/>
</dbReference>
<evidence type="ECO:0000256" key="1">
    <source>
        <dbReference type="ARBA" id="ARBA00001936"/>
    </source>
</evidence>
<dbReference type="InParanoid" id="J4IB59"/>
<dbReference type="Gene3D" id="3.40.50.10190">
    <property type="entry name" value="BRCT domain"/>
    <property type="match status" value="1"/>
</dbReference>
<keyword evidence="8" id="KW-0238">DNA-binding</keyword>
<dbReference type="Proteomes" id="UP000006352">
    <property type="component" value="Unassembled WGS sequence"/>
</dbReference>
<comment type="cofactor">
    <cofactor evidence="1">
        <name>Mn(2+)</name>
        <dbReference type="ChEBI" id="CHEBI:29035"/>
    </cofactor>
</comment>
<feature type="active site" description="Nucleophile; Schiff-base intermediate with DNA; for 5'-dRP lyase activity" evidence="12">
    <location>
        <position position="588"/>
    </location>
</feature>
<evidence type="ECO:0000256" key="13">
    <source>
        <dbReference type="SAM" id="MobiDB-lite"/>
    </source>
</evidence>
<feature type="region of interest" description="Disordered" evidence="13">
    <location>
        <begin position="353"/>
        <end position="389"/>
    </location>
</feature>
<keyword evidence="7" id="KW-0548">Nucleotidyltransferase</keyword>
<evidence type="ECO:0000256" key="4">
    <source>
        <dbReference type="ARBA" id="ARBA00022634"/>
    </source>
</evidence>
<keyword evidence="5" id="KW-0235">DNA replication</keyword>
<feature type="region of interest" description="Disordered" evidence="13">
    <location>
        <begin position="133"/>
        <end position="183"/>
    </location>
</feature>
<dbReference type="InterPro" id="IPR001357">
    <property type="entry name" value="BRCT_dom"/>
</dbReference>
<dbReference type="GO" id="GO:0006260">
    <property type="term" value="P:DNA replication"/>
    <property type="evidence" value="ECO:0007669"/>
    <property type="project" value="UniProtKB-KW"/>
</dbReference>
<dbReference type="Pfam" id="PF10391">
    <property type="entry name" value="DNA_pol_lambd_f"/>
    <property type="match status" value="1"/>
</dbReference>
<dbReference type="SUPFAM" id="SSF47802">
    <property type="entry name" value="DNA polymerase beta, N-terminal domain-like"/>
    <property type="match status" value="1"/>
</dbReference>
<keyword evidence="4" id="KW-0237">DNA synthesis</keyword>
<dbReference type="PRINTS" id="PR00870">
    <property type="entry name" value="DNAPOLXBETA"/>
</dbReference>
<dbReference type="Pfam" id="PF14792">
    <property type="entry name" value="DNA_pol_B_palm"/>
    <property type="match status" value="1"/>
</dbReference>
<dbReference type="GO" id="GO:0005634">
    <property type="term" value="C:nucleus"/>
    <property type="evidence" value="ECO:0007669"/>
    <property type="project" value="TreeGrafter"/>
</dbReference>
<dbReference type="OrthoDB" id="205514at2759"/>
<dbReference type="GO" id="GO:0016829">
    <property type="term" value="F:lyase activity"/>
    <property type="evidence" value="ECO:0007669"/>
    <property type="project" value="UniProtKB-KW"/>
</dbReference>
<dbReference type="InterPro" id="IPR010996">
    <property type="entry name" value="HHH_MUS81"/>
</dbReference>
<dbReference type="FunFam" id="1.10.150.110:FF:000005">
    <property type="entry name" value="DNA polymerase POL4"/>
    <property type="match status" value="1"/>
</dbReference>
<keyword evidence="6" id="KW-0227">DNA damage</keyword>
<dbReference type="PROSITE" id="PS00522">
    <property type="entry name" value="DNA_POLYMERASE_X"/>
    <property type="match status" value="1"/>
</dbReference>
<evidence type="ECO:0000256" key="6">
    <source>
        <dbReference type="ARBA" id="ARBA00022763"/>
    </source>
</evidence>
<dbReference type="InterPro" id="IPR027421">
    <property type="entry name" value="DNA_pol_lamdba_lyase_dom_sf"/>
</dbReference>
<feature type="compositionally biased region" description="Polar residues" evidence="13">
    <location>
        <begin position="33"/>
        <end position="42"/>
    </location>
</feature>
<protein>
    <recommendedName>
        <fullName evidence="3">DNA polymerase lambda</fullName>
        <ecNumber evidence="2">2.7.7.7</ecNumber>
    </recommendedName>
</protein>
<dbReference type="InterPro" id="IPR043519">
    <property type="entry name" value="NT_sf"/>
</dbReference>
<dbReference type="Gene3D" id="3.30.460.10">
    <property type="entry name" value="Beta Polymerase, domain 2"/>
    <property type="match status" value="1"/>
</dbReference>
<feature type="region of interest" description="Disordered" evidence="13">
    <location>
        <begin position="1"/>
        <end position="42"/>
    </location>
</feature>